<gene>
    <name evidence="1" type="ORF">GS18_0202060</name>
</gene>
<dbReference type="InterPro" id="IPR029069">
    <property type="entry name" value="HotDog_dom_sf"/>
</dbReference>
<dbReference type="RefSeq" id="WP_029282025.1">
    <property type="nucleotide sequence ID" value="NZ_CP176757.1"/>
</dbReference>
<evidence type="ECO:0000313" key="1">
    <source>
        <dbReference type="EMBL" id="KEZ53766.1"/>
    </source>
</evidence>
<dbReference type="Gene3D" id="3.10.129.10">
    <property type="entry name" value="Hotdog Thioesterase"/>
    <property type="match status" value="1"/>
</dbReference>
<dbReference type="STRING" id="246786.GS18_0202060"/>
<protein>
    <recommendedName>
        <fullName evidence="3">Thioesterase domain-containing protein</fullName>
    </recommendedName>
</protein>
<dbReference type="AlphaFoldDB" id="A0A084H2F4"/>
<dbReference type="EMBL" id="JNVC02000001">
    <property type="protein sequence ID" value="KEZ53766.1"/>
    <property type="molecule type" value="Genomic_DNA"/>
</dbReference>
<proteinExistence type="predicted"/>
<reference evidence="1 2" key="1">
    <citation type="journal article" date="2005" name="Int. J. Syst. Evol. Microbiol.">
        <title>Bacillus cibi sp. nov., isolated from jeotgal, a traditional Korean fermented seafood.</title>
        <authorList>
            <person name="Yoon J.H."/>
            <person name="Lee C.H."/>
            <person name="Oh T.K."/>
        </authorList>
    </citation>
    <scope>NUCLEOTIDE SEQUENCE [LARGE SCALE GENOMIC DNA]</scope>
    <source>
        <strain evidence="1 2">DSM 16189</strain>
    </source>
</reference>
<comment type="caution">
    <text evidence="1">The sequence shown here is derived from an EMBL/GenBank/DDBJ whole genome shotgun (WGS) entry which is preliminary data.</text>
</comment>
<dbReference type="Proteomes" id="UP000028549">
    <property type="component" value="Unassembled WGS sequence"/>
</dbReference>
<accession>A0A084H2F4</accession>
<keyword evidence="2" id="KW-1185">Reference proteome</keyword>
<dbReference type="SUPFAM" id="SSF54637">
    <property type="entry name" value="Thioesterase/thiol ester dehydrase-isomerase"/>
    <property type="match status" value="1"/>
</dbReference>
<evidence type="ECO:0000313" key="2">
    <source>
        <dbReference type="Proteomes" id="UP000028549"/>
    </source>
</evidence>
<sequence>MKAPDMVHSSFFSHLSMKREENQGDSVVISVATCREHLLDEDTVGSGVFYTLLDIAMGTAASLAGAAPTATIVLSSTIIDPTPAPFFTCTAKVICSRDGIASAEGWVYKSNQTLAAIGHGDFKLLKTRG</sequence>
<evidence type="ECO:0008006" key="3">
    <source>
        <dbReference type="Google" id="ProtNLM"/>
    </source>
</evidence>
<organism evidence="1 2">
    <name type="scientific">Metabacillus indicus</name>
    <name type="common">Bacillus indicus</name>
    <dbReference type="NCBI Taxonomy" id="246786"/>
    <lineage>
        <taxon>Bacteria</taxon>
        <taxon>Bacillati</taxon>
        <taxon>Bacillota</taxon>
        <taxon>Bacilli</taxon>
        <taxon>Bacillales</taxon>
        <taxon>Bacillaceae</taxon>
        <taxon>Metabacillus</taxon>
    </lineage>
</organism>
<name>A0A084H2F4_METID</name>